<gene>
    <name evidence="1" type="ORF">LCGC14_0984480</name>
</gene>
<dbReference type="EMBL" id="LAZR01003697">
    <property type="protein sequence ID" value="KKN15598.1"/>
    <property type="molecule type" value="Genomic_DNA"/>
</dbReference>
<dbReference type="AlphaFoldDB" id="A0A0F9RE95"/>
<accession>A0A0F9RE95</accession>
<evidence type="ECO:0000313" key="1">
    <source>
        <dbReference type="EMBL" id="KKN15598.1"/>
    </source>
</evidence>
<protein>
    <submittedName>
        <fullName evidence="1">Uncharacterized protein</fullName>
    </submittedName>
</protein>
<sequence length="78" mass="9035">MRKRTAMSDLYRITDRCDTPGCSKPHVHDRNGYRRHWEKVEPCEHGNYARHIHATKDHTCASWHGCSIDVWCEGAGLS</sequence>
<comment type="caution">
    <text evidence="1">The sequence shown here is derived from an EMBL/GenBank/DDBJ whole genome shotgun (WGS) entry which is preliminary data.</text>
</comment>
<proteinExistence type="predicted"/>
<name>A0A0F9RE95_9ZZZZ</name>
<organism evidence="1">
    <name type="scientific">marine sediment metagenome</name>
    <dbReference type="NCBI Taxonomy" id="412755"/>
    <lineage>
        <taxon>unclassified sequences</taxon>
        <taxon>metagenomes</taxon>
        <taxon>ecological metagenomes</taxon>
    </lineage>
</organism>
<reference evidence="1" key="1">
    <citation type="journal article" date="2015" name="Nature">
        <title>Complex archaea that bridge the gap between prokaryotes and eukaryotes.</title>
        <authorList>
            <person name="Spang A."/>
            <person name="Saw J.H."/>
            <person name="Jorgensen S.L."/>
            <person name="Zaremba-Niedzwiedzka K."/>
            <person name="Martijn J."/>
            <person name="Lind A.E."/>
            <person name="van Eijk R."/>
            <person name="Schleper C."/>
            <person name="Guy L."/>
            <person name="Ettema T.J."/>
        </authorList>
    </citation>
    <scope>NUCLEOTIDE SEQUENCE</scope>
</reference>